<proteinExistence type="predicted"/>
<name>A0A8X6YX19_9ARAC</name>
<dbReference type="Proteomes" id="UP000886998">
    <property type="component" value="Unassembled WGS sequence"/>
</dbReference>
<dbReference type="OrthoDB" id="10611850at2759"/>
<keyword evidence="2" id="KW-1185">Reference proteome</keyword>
<comment type="caution">
    <text evidence="1">The sequence shown here is derived from an EMBL/GenBank/DDBJ whole genome shotgun (WGS) entry which is preliminary data.</text>
</comment>
<gene>
    <name evidence="1" type="ORF">TNIN_141681</name>
</gene>
<evidence type="ECO:0000313" key="2">
    <source>
        <dbReference type="Proteomes" id="UP000886998"/>
    </source>
</evidence>
<protein>
    <submittedName>
        <fullName evidence="1">Uncharacterized protein</fullName>
    </submittedName>
</protein>
<sequence>MKLLDLGEDLWVPHLIGALPSDVTSLIAREPGGEMQGLPQFEGMLLQRFVNRRKIPGAVFTSQKKPKWDEEGYYFEIRAYFLRLAQ</sequence>
<dbReference type="AlphaFoldDB" id="A0A8X6YX19"/>
<reference evidence="1" key="1">
    <citation type="submission" date="2020-08" db="EMBL/GenBank/DDBJ databases">
        <title>Multicomponent nature underlies the extraordinary mechanical properties of spider dragline silk.</title>
        <authorList>
            <person name="Kono N."/>
            <person name="Nakamura H."/>
            <person name="Mori M."/>
            <person name="Yoshida Y."/>
            <person name="Ohtoshi R."/>
            <person name="Malay A.D."/>
            <person name="Moran D.A.P."/>
            <person name="Tomita M."/>
            <person name="Numata K."/>
            <person name="Arakawa K."/>
        </authorList>
    </citation>
    <scope>NUCLEOTIDE SEQUENCE</scope>
</reference>
<organism evidence="1 2">
    <name type="scientific">Trichonephila inaurata madagascariensis</name>
    <dbReference type="NCBI Taxonomy" id="2747483"/>
    <lineage>
        <taxon>Eukaryota</taxon>
        <taxon>Metazoa</taxon>
        <taxon>Ecdysozoa</taxon>
        <taxon>Arthropoda</taxon>
        <taxon>Chelicerata</taxon>
        <taxon>Arachnida</taxon>
        <taxon>Araneae</taxon>
        <taxon>Araneomorphae</taxon>
        <taxon>Entelegynae</taxon>
        <taxon>Araneoidea</taxon>
        <taxon>Nephilidae</taxon>
        <taxon>Trichonephila</taxon>
        <taxon>Trichonephila inaurata</taxon>
    </lineage>
</organism>
<evidence type="ECO:0000313" key="1">
    <source>
        <dbReference type="EMBL" id="GFY77429.1"/>
    </source>
</evidence>
<accession>A0A8X6YX19</accession>
<dbReference type="EMBL" id="BMAV01022455">
    <property type="protein sequence ID" value="GFY77429.1"/>
    <property type="molecule type" value="Genomic_DNA"/>
</dbReference>